<dbReference type="InterPro" id="IPR040256">
    <property type="entry name" value="At4g02000-like"/>
</dbReference>
<feature type="compositionally biased region" description="Basic and acidic residues" evidence="1">
    <location>
        <begin position="188"/>
        <end position="197"/>
    </location>
</feature>
<name>A0A2U1LA33_ARTAN</name>
<evidence type="ECO:0000256" key="1">
    <source>
        <dbReference type="SAM" id="MobiDB-lite"/>
    </source>
</evidence>
<dbReference type="AlphaFoldDB" id="A0A2U1LA33"/>
<dbReference type="PANTHER" id="PTHR31286">
    <property type="entry name" value="GLYCINE-RICH CELL WALL STRUCTURAL PROTEIN 1.8-LIKE"/>
    <property type="match status" value="1"/>
</dbReference>
<organism evidence="2 3">
    <name type="scientific">Artemisia annua</name>
    <name type="common">Sweet wormwood</name>
    <dbReference type="NCBI Taxonomy" id="35608"/>
    <lineage>
        <taxon>Eukaryota</taxon>
        <taxon>Viridiplantae</taxon>
        <taxon>Streptophyta</taxon>
        <taxon>Embryophyta</taxon>
        <taxon>Tracheophyta</taxon>
        <taxon>Spermatophyta</taxon>
        <taxon>Magnoliopsida</taxon>
        <taxon>eudicotyledons</taxon>
        <taxon>Gunneridae</taxon>
        <taxon>Pentapetalae</taxon>
        <taxon>asterids</taxon>
        <taxon>campanulids</taxon>
        <taxon>Asterales</taxon>
        <taxon>Asteraceae</taxon>
        <taxon>Asteroideae</taxon>
        <taxon>Anthemideae</taxon>
        <taxon>Artemisiinae</taxon>
        <taxon>Artemisia</taxon>
    </lineage>
</organism>
<evidence type="ECO:0000313" key="2">
    <source>
        <dbReference type="EMBL" id="PWA45870.1"/>
    </source>
</evidence>
<reference evidence="2 3" key="1">
    <citation type="journal article" date="2018" name="Mol. Plant">
        <title>The genome of Artemisia annua provides insight into the evolution of Asteraceae family and artemisinin biosynthesis.</title>
        <authorList>
            <person name="Shen Q."/>
            <person name="Zhang L."/>
            <person name="Liao Z."/>
            <person name="Wang S."/>
            <person name="Yan T."/>
            <person name="Shi P."/>
            <person name="Liu M."/>
            <person name="Fu X."/>
            <person name="Pan Q."/>
            <person name="Wang Y."/>
            <person name="Lv Z."/>
            <person name="Lu X."/>
            <person name="Zhang F."/>
            <person name="Jiang W."/>
            <person name="Ma Y."/>
            <person name="Chen M."/>
            <person name="Hao X."/>
            <person name="Li L."/>
            <person name="Tang Y."/>
            <person name="Lv G."/>
            <person name="Zhou Y."/>
            <person name="Sun X."/>
            <person name="Brodelius P.E."/>
            <person name="Rose J.K.C."/>
            <person name="Tang K."/>
        </authorList>
    </citation>
    <scope>NUCLEOTIDE SEQUENCE [LARGE SCALE GENOMIC DNA]</scope>
    <source>
        <strain evidence="3">cv. Huhao1</strain>
        <tissue evidence="2">Leaf</tissue>
    </source>
</reference>
<feature type="region of interest" description="Disordered" evidence="1">
    <location>
        <begin position="175"/>
        <end position="197"/>
    </location>
</feature>
<sequence length="291" mass="32531">MIGRPIVMDNVTDTMCRNGVGRVGFARVLVEISAKKELPKQIEVVYRNNLKEEKGRKVIEVVYDWQPPRCSECCVFGHMDHQCKKHVTENKGEGENKEGEEMNKGKNTSCEQFNVKGVENGFIQVNKQGNKGMDGKTKNSNYRTHTQTQKYGNYKYGVGKDTGSRNVYVAKNVEGNKAKATDPSTSKSTEEMGNKTKAADTSILKKVDDGEKKSSGKNSPMNSAIKKKTWSINEEILEALKRSANKYPVLEVVEEVERQEVIDVYDDETGIAQSMDKEVLKGKDSGVLEDC</sequence>
<protein>
    <recommendedName>
        <fullName evidence="4">Zinc knuckle CX2CX4HX4C</fullName>
    </recommendedName>
</protein>
<dbReference type="PANTHER" id="PTHR31286:SF99">
    <property type="entry name" value="DUF4283 DOMAIN-CONTAINING PROTEIN"/>
    <property type="match status" value="1"/>
</dbReference>
<evidence type="ECO:0008006" key="4">
    <source>
        <dbReference type="Google" id="ProtNLM"/>
    </source>
</evidence>
<comment type="caution">
    <text evidence="2">The sequence shown here is derived from an EMBL/GenBank/DDBJ whole genome shotgun (WGS) entry which is preliminary data.</text>
</comment>
<dbReference type="Proteomes" id="UP000245207">
    <property type="component" value="Unassembled WGS sequence"/>
</dbReference>
<evidence type="ECO:0000313" key="3">
    <source>
        <dbReference type="Proteomes" id="UP000245207"/>
    </source>
</evidence>
<gene>
    <name evidence="2" type="ORF">CTI12_AA512370</name>
</gene>
<dbReference type="EMBL" id="PKPP01010554">
    <property type="protein sequence ID" value="PWA45870.1"/>
    <property type="molecule type" value="Genomic_DNA"/>
</dbReference>
<accession>A0A2U1LA33</accession>
<keyword evidence="3" id="KW-1185">Reference proteome</keyword>
<proteinExistence type="predicted"/>